<keyword evidence="4" id="KW-1185">Reference proteome</keyword>
<dbReference type="InterPro" id="IPR036514">
    <property type="entry name" value="SGNH_hydro_sf"/>
</dbReference>
<proteinExistence type="predicted"/>
<sequence>MWVFLSLGLFIMAGLEAVKALPPPITTIPSTHRNVHLHGRWDENVGSWWAGTGIKLNVVNLHNLYINLGEYTTQPFAPAAVSIDGGPYFTANLSAGDNVIPLGDAVSLKKLNEATLVEINVEGWQNNRIQFKSLALNADAKLIPYKPKRGVIQFVGDSLSAGQFLPLGVNQAWPSLVARTLKAEAKINAQPGATFIDMESYGNVHGVSYQFWKTEDTGYVWTGDHNYTTPWETTDLVIHIGANDASHGVAPEEFIETYLAFLDKFTKASPALKNIYILTPFGWPHEGDQIDYYYDGVYTKVVEQWTRTKLGGSKSSPRTHLVDCTGWIKFADVYPDNVHPNEQGHQTIAGKVVQALQSKA</sequence>
<dbReference type="Gene3D" id="3.40.50.1110">
    <property type="entry name" value="SGNH hydrolase"/>
    <property type="match status" value="1"/>
</dbReference>
<feature type="chain" id="PRO_5021208920" description="SGNH hydrolase-type esterase domain-containing protein" evidence="1">
    <location>
        <begin position="21"/>
        <end position="360"/>
    </location>
</feature>
<name>A0A4Y7TKD4_COPMI</name>
<dbReference type="SUPFAM" id="SSF52266">
    <property type="entry name" value="SGNH hydrolase"/>
    <property type="match status" value="1"/>
</dbReference>
<dbReference type="InterPro" id="IPR013830">
    <property type="entry name" value="SGNH_hydro"/>
</dbReference>
<gene>
    <name evidence="3" type="ORF">FA13DRAFT_1730268</name>
</gene>
<dbReference type="OrthoDB" id="426133at2759"/>
<feature type="domain" description="SGNH hydrolase-type esterase" evidence="2">
    <location>
        <begin position="154"/>
        <end position="346"/>
    </location>
</feature>
<dbReference type="Gene3D" id="2.60.120.260">
    <property type="entry name" value="Galactose-binding domain-like"/>
    <property type="match status" value="1"/>
</dbReference>
<evidence type="ECO:0000313" key="3">
    <source>
        <dbReference type="EMBL" id="TEB33969.1"/>
    </source>
</evidence>
<evidence type="ECO:0000256" key="1">
    <source>
        <dbReference type="SAM" id="SignalP"/>
    </source>
</evidence>
<dbReference type="AlphaFoldDB" id="A0A4Y7TKD4"/>
<dbReference type="InterPro" id="IPR052762">
    <property type="entry name" value="PCW_deacetylase/CE"/>
</dbReference>
<organism evidence="3 4">
    <name type="scientific">Coprinellus micaceus</name>
    <name type="common">Glistening ink-cap mushroom</name>
    <name type="synonym">Coprinus micaceus</name>
    <dbReference type="NCBI Taxonomy" id="71717"/>
    <lineage>
        <taxon>Eukaryota</taxon>
        <taxon>Fungi</taxon>
        <taxon>Dikarya</taxon>
        <taxon>Basidiomycota</taxon>
        <taxon>Agaricomycotina</taxon>
        <taxon>Agaricomycetes</taxon>
        <taxon>Agaricomycetidae</taxon>
        <taxon>Agaricales</taxon>
        <taxon>Agaricineae</taxon>
        <taxon>Psathyrellaceae</taxon>
        <taxon>Coprinellus</taxon>
    </lineage>
</organism>
<dbReference type="Pfam" id="PF13472">
    <property type="entry name" value="Lipase_GDSL_2"/>
    <property type="match status" value="1"/>
</dbReference>
<dbReference type="Proteomes" id="UP000298030">
    <property type="component" value="Unassembled WGS sequence"/>
</dbReference>
<dbReference type="PANTHER" id="PTHR37834:SF2">
    <property type="entry name" value="ESTERASE, SGNH HYDROLASE-TYPE"/>
    <property type="match status" value="1"/>
</dbReference>
<evidence type="ECO:0000259" key="2">
    <source>
        <dbReference type="Pfam" id="PF13472"/>
    </source>
</evidence>
<accession>A0A4Y7TKD4</accession>
<protein>
    <recommendedName>
        <fullName evidence="2">SGNH hydrolase-type esterase domain-containing protein</fullName>
    </recommendedName>
</protein>
<feature type="signal peptide" evidence="1">
    <location>
        <begin position="1"/>
        <end position="20"/>
    </location>
</feature>
<keyword evidence="1" id="KW-0732">Signal</keyword>
<dbReference type="EMBL" id="QPFP01000011">
    <property type="protein sequence ID" value="TEB33969.1"/>
    <property type="molecule type" value="Genomic_DNA"/>
</dbReference>
<reference evidence="3 4" key="1">
    <citation type="journal article" date="2019" name="Nat. Ecol. Evol.">
        <title>Megaphylogeny resolves global patterns of mushroom evolution.</title>
        <authorList>
            <person name="Varga T."/>
            <person name="Krizsan K."/>
            <person name="Foldi C."/>
            <person name="Dima B."/>
            <person name="Sanchez-Garcia M."/>
            <person name="Sanchez-Ramirez S."/>
            <person name="Szollosi G.J."/>
            <person name="Szarkandi J.G."/>
            <person name="Papp V."/>
            <person name="Albert L."/>
            <person name="Andreopoulos W."/>
            <person name="Angelini C."/>
            <person name="Antonin V."/>
            <person name="Barry K.W."/>
            <person name="Bougher N.L."/>
            <person name="Buchanan P."/>
            <person name="Buyck B."/>
            <person name="Bense V."/>
            <person name="Catcheside P."/>
            <person name="Chovatia M."/>
            <person name="Cooper J."/>
            <person name="Damon W."/>
            <person name="Desjardin D."/>
            <person name="Finy P."/>
            <person name="Geml J."/>
            <person name="Haridas S."/>
            <person name="Hughes K."/>
            <person name="Justo A."/>
            <person name="Karasinski D."/>
            <person name="Kautmanova I."/>
            <person name="Kiss B."/>
            <person name="Kocsube S."/>
            <person name="Kotiranta H."/>
            <person name="LaButti K.M."/>
            <person name="Lechner B.E."/>
            <person name="Liimatainen K."/>
            <person name="Lipzen A."/>
            <person name="Lukacs Z."/>
            <person name="Mihaltcheva S."/>
            <person name="Morgado L.N."/>
            <person name="Niskanen T."/>
            <person name="Noordeloos M.E."/>
            <person name="Ohm R.A."/>
            <person name="Ortiz-Santana B."/>
            <person name="Ovrebo C."/>
            <person name="Racz N."/>
            <person name="Riley R."/>
            <person name="Savchenko A."/>
            <person name="Shiryaev A."/>
            <person name="Soop K."/>
            <person name="Spirin V."/>
            <person name="Szebenyi C."/>
            <person name="Tomsovsky M."/>
            <person name="Tulloss R.E."/>
            <person name="Uehling J."/>
            <person name="Grigoriev I.V."/>
            <person name="Vagvolgyi C."/>
            <person name="Papp T."/>
            <person name="Martin F.M."/>
            <person name="Miettinen O."/>
            <person name="Hibbett D.S."/>
            <person name="Nagy L.G."/>
        </authorList>
    </citation>
    <scope>NUCLEOTIDE SEQUENCE [LARGE SCALE GENOMIC DNA]</scope>
    <source>
        <strain evidence="3 4">FP101781</strain>
    </source>
</reference>
<evidence type="ECO:0000313" key="4">
    <source>
        <dbReference type="Proteomes" id="UP000298030"/>
    </source>
</evidence>
<comment type="caution">
    <text evidence="3">The sequence shown here is derived from an EMBL/GenBank/DDBJ whole genome shotgun (WGS) entry which is preliminary data.</text>
</comment>
<dbReference type="PANTHER" id="PTHR37834">
    <property type="entry name" value="GDSL-LIKE LIPASE/ACYLHYDROLASE DOMAIN PROTEIN (AFU_ORTHOLOGUE AFUA_2G00620)"/>
    <property type="match status" value="1"/>
</dbReference>